<sequence length="870" mass="92013">MVVYRSILVLPAVIALAGHHADAFAPASFGSRNNVVAQQKLSFASSPVVRMSSATATKMAMEYDVSVEYDAAARLAYKDWCAKYGKEPSEERFVTFKANYETISVANVVAAKEARDNETERPQDLELNEFGDMTEAEYMAMQSGGSAAAAAPEKGALESVLEASAAQSEASTALAEAADALAVEEEKLAKELGMGSIEELEEAIDAMEGFDTDGGAIDTSDVREARVRSAYLEWCKEYDRKPDEARFPTFSSNFLAMEEYAKENNREMVLNKYADCTEEEYRKLTEVPAPVIEEAKVEPVAEKVPEVEMKEPEKVVAVEKVVENAVAPPPAPVVEAKPKPAPKPKPEPVIELSLEEQAIADARAMAEREAAQVAKRRARDEAAAEMERQKAKEALERQQRLMPRIEVTKPAPAKKDVFSSIFGGSAPAKPVSEAKAPVKPVAAPAKVEKAPEKKQDIFASIFGSPAATPEVKKAAPAKPVAPVKPAAPITPPAAVKVEKKVEAKTDIFASLFGSAPAKPVAKKVTVQPPTPPAKPVVAEVKKVEVKKVQAKSSSPFAFFQPAAKSAPQPKPAPTPVVPEPRKAAPAEINMAPNAMTETLNSFFGTKPAVKKATPPPPPEPKVVEKKPAPKSEPFSFFKPAAPQSEPKVVAKPAPIPASKPSPTLSLFNAKKTTTPPPKAQVPKAAPVPARKASPTLSLFNAKKTTTPPPKAPVQGSGTKSVQGSGTFSIFSGPKPAPPAPKVAPVVVEKKAVQRSGTFSLFSAPKVVDAPKAASVVEKKVVAKKASSLGGFFGGAAAPKAAVAKKVATPVADDIPIISKFRQNADGSITGIVRNSKSFRNGTEITTSAVARGAKAGSVVTTSSGSKYRLE</sequence>
<feature type="compositionally biased region" description="Polar residues" evidence="1">
    <location>
        <begin position="715"/>
        <end position="729"/>
    </location>
</feature>
<dbReference type="Pfam" id="PF08246">
    <property type="entry name" value="Inhibitor_I29"/>
    <property type="match status" value="1"/>
</dbReference>
<reference evidence="4 5" key="1">
    <citation type="submission" date="2024-10" db="EMBL/GenBank/DDBJ databases">
        <title>Updated reference genomes for cyclostephanoid diatoms.</title>
        <authorList>
            <person name="Roberts W.R."/>
            <person name="Alverson A.J."/>
        </authorList>
    </citation>
    <scope>NUCLEOTIDE SEQUENCE [LARGE SCALE GENOMIC DNA]</scope>
    <source>
        <strain evidence="4 5">AJA232-27</strain>
    </source>
</reference>
<evidence type="ECO:0000256" key="2">
    <source>
        <dbReference type="SAM" id="SignalP"/>
    </source>
</evidence>
<name>A0ABD3MH59_9STRA</name>
<feature type="signal peptide" evidence="2">
    <location>
        <begin position="1"/>
        <end position="23"/>
    </location>
</feature>
<accession>A0ABD3MH59</accession>
<organism evidence="4 5">
    <name type="scientific">Discostella pseudostelligera</name>
    <dbReference type="NCBI Taxonomy" id="259834"/>
    <lineage>
        <taxon>Eukaryota</taxon>
        <taxon>Sar</taxon>
        <taxon>Stramenopiles</taxon>
        <taxon>Ochrophyta</taxon>
        <taxon>Bacillariophyta</taxon>
        <taxon>Coscinodiscophyceae</taxon>
        <taxon>Thalassiosirophycidae</taxon>
        <taxon>Stephanodiscales</taxon>
        <taxon>Stephanodiscaceae</taxon>
        <taxon>Discostella</taxon>
    </lineage>
</organism>
<feature type="region of interest" description="Disordered" evidence="1">
    <location>
        <begin position="427"/>
        <end position="449"/>
    </location>
</feature>
<feature type="chain" id="PRO_5044860868" description="Cathepsin propeptide inhibitor domain-containing protein" evidence="2">
    <location>
        <begin position="24"/>
        <end position="870"/>
    </location>
</feature>
<keyword evidence="2" id="KW-0732">Signal</keyword>
<dbReference type="Proteomes" id="UP001530293">
    <property type="component" value="Unassembled WGS sequence"/>
</dbReference>
<comment type="caution">
    <text evidence="4">The sequence shown here is derived from an EMBL/GenBank/DDBJ whole genome shotgun (WGS) entry which is preliminary data.</text>
</comment>
<evidence type="ECO:0000256" key="1">
    <source>
        <dbReference type="SAM" id="MobiDB-lite"/>
    </source>
</evidence>
<feature type="region of interest" description="Disordered" evidence="1">
    <location>
        <begin position="601"/>
        <end position="741"/>
    </location>
</feature>
<dbReference type="InterPro" id="IPR013201">
    <property type="entry name" value="Prot_inhib_I29"/>
</dbReference>
<feature type="domain" description="Cathepsin propeptide inhibitor" evidence="3">
    <location>
        <begin position="231"/>
        <end position="281"/>
    </location>
</feature>
<evidence type="ECO:0000313" key="5">
    <source>
        <dbReference type="Proteomes" id="UP001530293"/>
    </source>
</evidence>
<keyword evidence="5" id="KW-1185">Reference proteome</keyword>
<feature type="region of interest" description="Disordered" evidence="1">
    <location>
        <begin position="560"/>
        <end position="580"/>
    </location>
</feature>
<proteinExistence type="predicted"/>
<evidence type="ECO:0000259" key="3">
    <source>
        <dbReference type="SMART" id="SM00848"/>
    </source>
</evidence>
<dbReference type="EMBL" id="JALLBG020000140">
    <property type="protein sequence ID" value="KAL3762131.1"/>
    <property type="molecule type" value="Genomic_DNA"/>
</dbReference>
<gene>
    <name evidence="4" type="ORF">ACHAWU_001582</name>
</gene>
<evidence type="ECO:0000313" key="4">
    <source>
        <dbReference type="EMBL" id="KAL3762131.1"/>
    </source>
</evidence>
<feature type="compositionally biased region" description="Low complexity" evidence="1">
    <location>
        <begin position="680"/>
        <end position="692"/>
    </location>
</feature>
<dbReference type="Gene3D" id="1.10.287.2250">
    <property type="match status" value="2"/>
</dbReference>
<feature type="compositionally biased region" description="Low complexity" evidence="1">
    <location>
        <begin position="427"/>
        <end position="445"/>
    </location>
</feature>
<dbReference type="SMART" id="SM00848">
    <property type="entry name" value="Inhibitor_I29"/>
    <property type="match status" value="2"/>
</dbReference>
<feature type="domain" description="Cathepsin propeptide inhibitor" evidence="3">
    <location>
        <begin position="77"/>
        <end position="138"/>
    </location>
</feature>
<protein>
    <recommendedName>
        <fullName evidence="3">Cathepsin propeptide inhibitor domain-containing protein</fullName>
    </recommendedName>
</protein>
<feature type="compositionally biased region" description="Pro residues" evidence="1">
    <location>
        <begin position="568"/>
        <end position="578"/>
    </location>
</feature>
<dbReference type="AlphaFoldDB" id="A0ABD3MH59"/>